<reference evidence="3 4" key="1">
    <citation type="submission" date="2015-11" db="EMBL/GenBank/DDBJ databases">
        <title>Genomic analysis of 38 Legionella species identifies large and diverse effector repertoires.</title>
        <authorList>
            <person name="Burstein D."/>
            <person name="Amaro F."/>
            <person name="Zusman T."/>
            <person name="Lifshitz Z."/>
            <person name="Cohen O."/>
            <person name="Gilbert J.A."/>
            <person name="Pupko T."/>
            <person name="Shuman H.A."/>
            <person name="Segal G."/>
        </authorList>
    </citation>
    <scope>NUCLEOTIDE SEQUENCE [LARGE SCALE GENOMIC DNA]</scope>
    <source>
        <strain evidence="3 4">ATCC 49655</strain>
    </source>
</reference>
<dbReference type="Pfam" id="PF02153">
    <property type="entry name" value="PDH_N"/>
    <property type="match status" value="1"/>
</dbReference>
<dbReference type="InterPro" id="IPR046826">
    <property type="entry name" value="PDH_N"/>
</dbReference>
<dbReference type="SUPFAM" id="SSF51735">
    <property type="entry name" value="NAD(P)-binding Rossmann-fold domains"/>
    <property type="match status" value="1"/>
</dbReference>
<dbReference type="RefSeq" id="WP_018577955.1">
    <property type="nucleotide sequence ID" value="NZ_KB892415.1"/>
</dbReference>
<dbReference type="GO" id="GO:0008977">
    <property type="term" value="F:prephenate dehydrogenase (NAD+) activity"/>
    <property type="evidence" value="ECO:0007669"/>
    <property type="project" value="InterPro"/>
</dbReference>
<evidence type="ECO:0000259" key="2">
    <source>
        <dbReference type="PROSITE" id="PS51176"/>
    </source>
</evidence>
<keyword evidence="4" id="KW-1185">Reference proteome</keyword>
<comment type="caution">
    <text evidence="3">The sequence shown here is derived from an EMBL/GenBank/DDBJ whole genome shotgun (WGS) entry which is preliminary data.</text>
</comment>
<accession>A0A0W0YZV4</accession>
<dbReference type="Gene3D" id="3.40.50.720">
    <property type="entry name" value="NAD(P)-binding Rossmann-like Domain"/>
    <property type="match status" value="1"/>
</dbReference>
<proteinExistence type="predicted"/>
<dbReference type="EMBL" id="LNYW01000033">
    <property type="protein sequence ID" value="KTD62395.1"/>
    <property type="molecule type" value="Genomic_DNA"/>
</dbReference>
<dbReference type="Gene3D" id="1.10.3660.10">
    <property type="entry name" value="6-phosphogluconate dehydrogenase C-terminal like domain"/>
    <property type="match status" value="1"/>
</dbReference>
<dbReference type="AlphaFoldDB" id="A0A0W0YZV4"/>
<dbReference type="PATRIC" id="fig|1122169.6.peg.1263"/>
<sequence>MKVLIWGCGRIGGSIAKSINALNKDEKKIEIDGYDENPTLDSGLASQLGCFSKLHDNMPDSASLSEYDVIFICTPIDSFENIAKYLQDKVGDKTEVVDVGSRKSQSVDLIRKHLPNNYFPIHPMVGGSALNVTNKVTIVSDYEGFSAQFFDKKTIFTFPSSQTCQGAHTQELIERLGGRLVNTTTQEHDSICALTSHLPQALAAVFWFSFSQSSIHPKDKSFDFTSKKILDPMWLPIFLNNEFIAQRFKEFQIELQRLKTLHLKDNAFNDQELVRPTEVKALEAFIVKTIENLKNSCDSPIRDNACGRGYQVFIEAGFSLLEQYIAQADKKSLALVLHNFTNAIDIFLSVMKNQEQLREFLEEAHACYDYKPILTKNTSLD</sequence>
<evidence type="ECO:0000313" key="4">
    <source>
        <dbReference type="Proteomes" id="UP000054600"/>
    </source>
</evidence>
<gene>
    <name evidence="3" type="ORF">Lsha_1095</name>
</gene>
<evidence type="ECO:0000256" key="1">
    <source>
        <dbReference type="ARBA" id="ARBA00023002"/>
    </source>
</evidence>
<dbReference type="STRING" id="1122169.Lsha_1095"/>
<feature type="domain" description="Prephenate/arogenate dehydrogenase" evidence="2">
    <location>
        <begin position="1"/>
        <end position="304"/>
    </location>
</feature>
<protein>
    <submittedName>
        <fullName evidence="3">Prephenate dehydrogenase</fullName>
    </submittedName>
</protein>
<dbReference type="PANTHER" id="PTHR21363">
    <property type="entry name" value="PREPHENATE DEHYDROGENASE"/>
    <property type="match status" value="1"/>
</dbReference>
<dbReference type="GO" id="GO:0004665">
    <property type="term" value="F:prephenate dehydrogenase (NADP+) activity"/>
    <property type="evidence" value="ECO:0007669"/>
    <property type="project" value="InterPro"/>
</dbReference>
<dbReference type="SUPFAM" id="SSF48179">
    <property type="entry name" value="6-phosphogluconate dehydrogenase C-terminal domain-like"/>
    <property type="match status" value="1"/>
</dbReference>
<dbReference type="InterPro" id="IPR003099">
    <property type="entry name" value="Prephen_DH"/>
</dbReference>
<name>A0A0W0YZV4_9GAMM</name>
<dbReference type="GO" id="GO:0006571">
    <property type="term" value="P:tyrosine biosynthetic process"/>
    <property type="evidence" value="ECO:0007669"/>
    <property type="project" value="InterPro"/>
</dbReference>
<dbReference type="PROSITE" id="PS51176">
    <property type="entry name" value="PDH_ADH"/>
    <property type="match status" value="1"/>
</dbReference>
<evidence type="ECO:0000313" key="3">
    <source>
        <dbReference type="EMBL" id="KTD62395.1"/>
    </source>
</evidence>
<dbReference type="GO" id="GO:0070403">
    <property type="term" value="F:NAD+ binding"/>
    <property type="evidence" value="ECO:0007669"/>
    <property type="project" value="InterPro"/>
</dbReference>
<dbReference type="InterPro" id="IPR008927">
    <property type="entry name" value="6-PGluconate_DH-like_C_sf"/>
</dbReference>
<dbReference type="Proteomes" id="UP000054600">
    <property type="component" value="Unassembled WGS sequence"/>
</dbReference>
<dbReference type="InterPro" id="IPR036291">
    <property type="entry name" value="NAD(P)-bd_dom_sf"/>
</dbReference>
<dbReference type="OrthoDB" id="9809920at2"/>
<keyword evidence="1" id="KW-0560">Oxidoreductase</keyword>
<dbReference type="PANTHER" id="PTHR21363:SF0">
    <property type="entry name" value="PREPHENATE DEHYDROGENASE [NADP(+)]"/>
    <property type="match status" value="1"/>
</dbReference>
<dbReference type="eggNOG" id="COG0287">
    <property type="taxonomic scope" value="Bacteria"/>
</dbReference>
<organism evidence="3 4">
    <name type="scientific">Legionella shakespearei DSM 23087</name>
    <dbReference type="NCBI Taxonomy" id="1122169"/>
    <lineage>
        <taxon>Bacteria</taxon>
        <taxon>Pseudomonadati</taxon>
        <taxon>Pseudomonadota</taxon>
        <taxon>Gammaproteobacteria</taxon>
        <taxon>Legionellales</taxon>
        <taxon>Legionellaceae</taxon>
        <taxon>Legionella</taxon>
    </lineage>
</organism>
<dbReference type="InterPro" id="IPR050812">
    <property type="entry name" value="Preph/Arog_dehydrog"/>
</dbReference>